<gene>
    <name evidence="3" type="ORF">ERS852420_00404</name>
</gene>
<evidence type="ECO:0000313" key="3">
    <source>
        <dbReference type="EMBL" id="CUM74282.1"/>
    </source>
</evidence>
<sequence>MNCPKCGREIRPTDKFCIACGAKLENHGEENENFNAASMRKLAGETVNHAAESLMGTSRNGIDFMVRRYFFGFGDFIAVSICAFAISLLLKLFLGHEYLMGPMNKFGYFCSVIEILAFLVFVVSLEESMHAKSNGRAKTKVDEATQKYISELKSRAIEKFNVDEEQLEEVEPVVIAGAGTTPRINSLGNTANAKKIVSLLERFYSKDPFEAYRVDKDAMPRYLLIQTTVYAFTDTQLLVYVGNIDISTGMIYDETVSEVFYSDVNSLVQQELLKKYNKKYYTVKYLMLDICGISKIAAFDTRLVPDVNERLAGMESYIREKKN</sequence>
<name>A0A173R8W0_9FIRM</name>
<dbReference type="AlphaFoldDB" id="A0A173R8W0"/>
<dbReference type="RefSeq" id="WP_172679134.1">
    <property type="nucleotide sequence ID" value="NZ_CYXV01000001.1"/>
</dbReference>
<keyword evidence="1" id="KW-0472">Membrane</keyword>
<accession>A0A173R8W0</accession>
<keyword evidence="1" id="KW-0812">Transmembrane</keyword>
<dbReference type="InterPro" id="IPR026870">
    <property type="entry name" value="Zinc_ribbon_dom"/>
</dbReference>
<protein>
    <submittedName>
        <fullName evidence="3">Predicted membrane protein</fullName>
    </submittedName>
</protein>
<dbReference type="EMBL" id="CYXV01000001">
    <property type="protein sequence ID" value="CUM74282.1"/>
    <property type="molecule type" value="Genomic_DNA"/>
</dbReference>
<organism evidence="3 4">
    <name type="scientific">Roseburia faecis</name>
    <dbReference type="NCBI Taxonomy" id="301302"/>
    <lineage>
        <taxon>Bacteria</taxon>
        <taxon>Bacillati</taxon>
        <taxon>Bacillota</taxon>
        <taxon>Clostridia</taxon>
        <taxon>Lachnospirales</taxon>
        <taxon>Lachnospiraceae</taxon>
        <taxon>Roseburia</taxon>
    </lineage>
</organism>
<proteinExistence type="predicted"/>
<evidence type="ECO:0000259" key="2">
    <source>
        <dbReference type="Pfam" id="PF13240"/>
    </source>
</evidence>
<feature type="transmembrane region" description="Helical" evidence="1">
    <location>
        <begin position="69"/>
        <end position="94"/>
    </location>
</feature>
<evidence type="ECO:0000256" key="1">
    <source>
        <dbReference type="SAM" id="Phobius"/>
    </source>
</evidence>
<feature type="domain" description="Zinc-ribbon" evidence="2">
    <location>
        <begin position="3"/>
        <end position="24"/>
    </location>
</feature>
<feature type="transmembrane region" description="Helical" evidence="1">
    <location>
        <begin position="106"/>
        <end position="125"/>
    </location>
</feature>
<keyword evidence="1" id="KW-1133">Transmembrane helix</keyword>
<reference evidence="3 4" key="1">
    <citation type="submission" date="2015-09" db="EMBL/GenBank/DDBJ databases">
        <authorList>
            <consortium name="Pathogen Informatics"/>
        </authorList>
    </citation>
    <scope>NUCLEOTIDE SEQUENCE [LARGE SCALE GENOMIC DNA]</scope>
    <source>
        <strain evidence="3 4">2789STDY5608863</strain>
    </source>
</reference>
<evidence type="ECO:0000313" key="4">
    <source>
        <dbReference type="Proteomes" id="UP000095495"/>
    </source>
</evidence>
<dbReference type="Pfam" id="PF13240">
    <property type="entry name" value="Zn_Ribbon_1"/>
    <property type="match status" value="1"/>
</dbReference>
<dbReference type="Proteomes" id="UP000095495">
    <property type="component" value="Unassembled WGS sequence"/>
</dbReference>